<evidence type="ECO:0000256" key="9">
    <source>
        <dbReference type="ARBA" id="ARBA00023204"/>
    </source>
</evidence>
<feature type="domain" description="FPG-type" evidence="14">
    <location>
        <begin position="239"/>
        <end position="273"/>
    </location>
</feature>
<dbReference type="PROSITE" id="PS51068">
    <property type="entry name" value="FPG_CAT"/>
    <property type="match status" value="1"/>
</dbReference>
<keyword evidence="6 16" id="KW-0378">Hydrolase</keyword>
<evidence type="ECO:0000256" key="10">
    <source>
        <dbReference type="ARBA" id="ARBA00023239"/>
    </source>
</evidence>
<keyword evidence="10 16" id="KW-0456">Lyase</keyword>
<keyword evidence="8" id="KW-0238">DNA-binding</keyword>
<dbReference type="SUPFAM" id="SSF57716">
    <property type="entry name" value="Glucocorticoid receptor-like (DNA-binding domain)"/>
    <property type="match status" value="1"/>
</dbReference>
<dbReference type="SMART" id="SM00898">
    <property type="entry name" value="Fapy_DNA_glyco"/>
    <property type="match status" value="1"/>
</dbReference>
<dbReference type="InterPro" id="IPR035937">
    <property type="entry name" value="FPG_N"/>
</dbReference>
<protein>
    <recommendedName>
        <fullName evidence="2">DNA-(apurinic or apyrimidinic site) lyase</fullName>
        <ecNumber evidence="2">4.2.99.18</ecNumber>
    </recommendedName>
</protein>
<dbReference type="STRING" id="1666911.HLUCCA11_08830"/>
<dbReference type="SUPFAM" id="SSF81624">
    <property type="entry name" value="N-terminal domain of MutM-like DNA repair proteins"/>
    <property type="match status" value="1"/>
</dbReference>
<dbReference type="PANTHER" id="PTHR42697">
    <property type="entry name" value="ENDONUCLEASE 8"/>
    <property type="match status" value="1"/>
</dbReference>
<feature type="domain" description="Formamidopyrimidine-DNA glycosylase catalytic" evidence="15">
    <location>
        <begin position="2"/>
        <end position="93"/>
    </location>
</feature>
<evidence type="ECO:0000313" key="16">
    <source>
        <dbReference type="EMBL" id="KPQ35991.1"/>
    </source>
</evidence>
<dbReference type="InterPro" id="IPR044091">
    <property type="entry name" value="EcNei-like_N"/>
</dbReference>
<reference evidence="16 17" key="1">
    <citation type="submission" date="2015-09" db="EMBL/GenBank/DDBJ databases">
        <title>Identification and resolution of microdiversity through metagenomic sequencing of parallel consortia.</title>
        <authorList>
            <person name="Nelson W.C."/>
            <person name="Romine M.F."/>
            <person name="Lindemann S.R."/>
        </authorList>
    </citation>
    <scope>NUCLEOTIDE SEQUENCE [LARGE SCALE GENOMIC DNA]</scope>
    <source>
        <strain evidence="16">Ana</strain>
    </source>
</reference>
<dbReference type="PANTHER" id="PTHR42697:SF1">
    <property type="entry name" value="ENDONUCLEASE 8"/>
    <property type="match status" value="1"/>
</dbReference>
<keyword evidence="12 16" id="KW-0326">Glycosidase</keyword>
<organism evidence="16 17">
    <name type="scientific">Phormidesmis priestleyi Ana</name>
    <dbReference type="NCBI Taxonomy" id="1666911"/>
    <lineage>
        <taxon>Bacteria</taxon>
        <taxon>Bacillati</taxon>
        <taxon>Cyanobacteriota</taxon>
        <taxon>Cyanophyceae</taxon>
        <taxon>Leptolyngbyales</taxon>
        <taxon>Leptolyngbyaceae</taxon>
        <taxon>Phormidesmis</taxon>
    </lineage>
</organism>
<evidence type="ECO:0000256" key="6">
    <source>
        <dbReference type="ARBA" id="ARBA00022801"/>
    </source>
</evidence>
<dbReference type="Gene3D" id="3.20.190.10">
    <property type="entry name" value="MutM-like, N-terminal"/>
    <property type="match status" value="1"/>
</dbReference>
<dbReference type="InterPro" id="IPR015886">
    <property type="entry name" value="H2TH_FPG"/>
</dbReference>
<evidence type="ECO:0000313" key="17">
    <source>
        <dbReference type="Proteomes" id="UP000050465"/>
    </source>
</evidence>
<dbReference type="Gene3D" id="1.10.8.50">
    <property type="match status" value="1"/>
</dbReference>
<keyword evidence="4" id="KW-0227">DNA damage</keyword>
<evidence type="ECO:0000256" key="8">
    <source>
        <dbReference type="ARBA" id="ARBA00023125"/>
    </source>
</evidence>
<evidence type="ECO:0000256" key="3">
    <source>
        <dbReference type="ARBA" id="ARBA00022723"/>
    </source>
</evidence>
<evidence type="ECO:0000256" key="12">
    <source>
        <dbReference type="ARBA" id="ARBA00023295"/>
    </source>
</evidence>
<proteinExistence type="inferred from homology"/>
<gene>
    <name evidence="16" type="primary">nei</name>
    <name evidence="16" type="ORF">HLUCCA11_08830</name>
</gene>
<dbReference type="InterPro" id="IPR012319">
    <property type="entry name" value="FPG_cat"/>
</dbReference>
<comment type="similarity">
    <text evidence="1">Belongs to the FPG family.</text>
</comment>
<dbReference type="CDD" id="cd08965">
    <property type="entry name" value="EcNei-like_N"/>
    <property type="match status" value="1"/>
</dbReference>
<dbReference type="PROSITE" id="PS51066">
    <property type="entry name" value="ZF_FPG_2"/>
    <property type="match status" value="1"/>
</dbReference>
<keyword evidence="16" id="KW-0255">Endonuclease</keyword>
<keyword evidence="7" id="KW-0862">Zinc</keyword>
<evidence type="ECO:0000259" key="14">
    <source>
        <dbReference type="PROSITE" id="PS51066"/>
    </source>
</evidence>
<dbReference type="Pfam" id="PF06831">
    <property type="entry name" value="H2TH"/>
    <property type="match status" value="1"/>
</dbReference>
<keyword evidence="3" id="KW-0479">Metal-binding</keyword>
<keyword evidence="5 13" id="KW-0863">Zinc-finger</keyword>
<evidence type="ECO:0000256" key="2">
    <source>
        <dbReference type="ARBA" id="ARBA00012720"/>
    </source>
</evidence>
<name>A0A0P7ZLX7_9CYAN</name>
<accession>A0A0P7ZLX7</accession>
<dbReference type="SMART" id="SM01232">
    <property type="entry name" value="H2TH"/>
    <property type="match status" value="1"/>
</dbReference>
<evidence type="ECO:0000256" key="7">
    <source>
        <dbReference type="ARBA" id="ARBA00022833"/>
    </source>
</evidence>
<dbReference type="GO" id="GO:0140078">
    <property type="term" value="F:class I DNA-(apurinic or apyrimidinic site) endonuclease activity"/>
    <property type="evidence" value="ECO:0007669"/>
    <property type="project" value="UniProtKB-EC"/>
</dbReference>
<dbReference type="EMBL" id="LJZR01000009">
    <property type="protein sequence ID" value="KPQ35991.1"/>
    <property type="molecule type" value="Genomic_DNA"/>
</dbReference>
<comment type="caution">
    <text evidence="16">The sequence shown here is derived from an EMBL/GenBank/DDBJ whole genome shotgun (WGS) entry which is preliminary data.</text>
</comment>
<evidence type="ECO:0000256" key="11">
    <source>
        <dbReference type="ARBA" id="ARBA00023268"/>
    </source>
</evidence>
<evidence type="ECO:0000256" key="13">
    <source>
        <dbReference type="PROSITE-ProRule" id="PRU00391"/>
    </source>
</evidence>
<dbReference type="Pfam" id="PF01149">
    <property type="entry name" value="Fapy_DNA_glyco"/>
    <property type="match status" value="1"/>
</dbReference>
<dbReference type="NCBIfam" id="NF007763">
    <property type="entry name" value="PRK10445.1"/>
    <property type="match status" value="1"/>
</dbReference>
<evidence type="ECO:0000256" key="1">
    <source>
        <dbReference type="ARBA" id="ARBA00009409"/>
    </source>
</evidence>
<dbReference type="AlphaFoldDB" id="A0A0P7ZLX7"/>
<dbReference type="SUPFAM" id="SSF46946">
    <property type="entry name" value="S13-like H2TH domain"/>
    <property type="match status" value="1"/>
</dbReference>
<dbReference type="GO" id="GO:0000703">
    <property type="term" value="F:oxidized pyrimidine nucleobase lesion DNA N-glycosylase activity"/>
    <property type="evidence" value="ECO:0007669"/>
    <property type="project" value="InterPro"/>
</dbReference>
<dbReference type="InterPro" id="IPR000214">
    <property type="entry name" value="Znf_DNA_glyclase/AP_lyase"/>
</dbReference>
<dbReference type="InterPro" id="IPR010979">
    <property type="entry name" value="Ribosomal_uS13-like_H2TH"/>
</dbReference>
<dbReference type="EC" id="4.2.99.18" evidence="2"/>
<keyword evidence="11" id="KW-0511">Multifunctional enzyme</keyword>
<evidence type="ECO:0000256" key="4">
    <source>
        <dbReference type="ARBA" id="ARBA00022763"/>
    </source>
</evidence>
<evidence type="ECO:0000259" key="15">
    <source>
        <dbReference type="PROSITE" id="PS51068"/>
    </source>
</evidence>
<keyword evidence="16" id="KW-0540">Nuclease</keyword>
<dbReference type="GO" id="GO:0008270">
    <property type="term" value="F:zinc ion binding"/>
    <property type="evidence" value="ECO:0007669"/>
    <property type="project" value="UniProtKB-KW"/>
</dbReference>
<evidence type="ECO:0000256" key="5">
    <source>
        <dbReference type="ARBA" id="ARBA00022771"/>
    </source>
</evidence>
<dbReference type="PATRIC" id="fig|1666911.3.peg.4153"/>
<dbReference type="Proteomes" id="UP000050465">
    <property type="component" value="Unassembled WGS sequence"/>
</dbReference>
<keyword evidence="9" id="KW-0234">DNA repair</keyword>
<dbReference type="GO" id="GO:0003684">
    <property type="term" value="F:damaged DNA binding"/>
    <property type="evidence" value="ECO:0007669"/>
    <property type="project" value="InterPro"/>
</dbReference>
<sequence length="281" mass="31929">MPEGPEIRIAADKIERALCPHPTTAVFFAFEHLKPFEAELTGCRITQVETRGKAMLTHFNNGLSVYTHNQLYGKWVIRKAHDLLETKRQLRFAIHNSKKSALLYSASDIQILSSPAEIEHHPFLSKLGPDVLGKGLKPETVKAALESSKHYRRRLSTLYLDQHFLAGIGNYLRSEILFVARLHPQRRPIDCSEEQLRAIAQASIEIPYQAYKYKGITNDLDLANQLKAAGAGYRDYRHWVFGRSQKPCYICATPIVKESVSNRRIYYCPHCQPAMGPTKLA</sequence>
<dbReference type="GO" id="GO:0006284">
    <property type="term" value="P:base-excision repair"/>
    <property type="evidence" value="ECO:0007669"/>
    <property type="project" value="InterPro"/>
</dbReference>